<accession>A0A9P6AVK0</accession>
<evidence type="ECO:0000313" key="1">
    <source>
        <dbReference type="EMBL" id="KAF9512190.1"/>
    </source>
</evidence>
<dbReference type="Proteomes" id="UP000886523">
    <property type="component" value="Unassembled WGS sequence"/>
</dbReference>
<comment type="caution">
    <text evidence="1">The sequence shown here is derived from an EMBL/GenBank/DDBJ whole genome shotgun (WGS) entry which is preliminary data.</text>
</comment>
<keyword evidence="2" id="KW-1185">Reference proteome</keyword>
<feature type="non-terminal residue" evidence="1">
    <location>
        <position position="1"/>
    </location>
</feature>
<reference evidence="1" key="1">
    <citation type="journal article" date="2020" name="Nat. Commun.">
        <title>Large-scale genome sequencing of mycorrhizal fungi provides insights into the early evolution of symbiotic traits.</title>
        <authorList>
            <person name="Miyauchi S."/>
            <person name="Kiss E."/>
            <person name="Kuo A."/>
            <person name="Drula E."/>
            <person name="Kohler A."/>
            <person name="Sanchez-Garcia M."/>
            <person name="Morin E."/>
            <person name="Andreopoulos B."/>
            <person name="Barry K.W."/>
            <person name="Bonito G."/>
            <person name="Buee M."/>
            <person name="Carver A."/>
            <person name="Chen C."/>
            <person name="Cichocki N."/>
            <person name="Clum A."/>
            <person name="Culley D."/>
            <person name="Crous P.W."/>
            <person name="Fauchery L."/>
            <person name="Girlanda M."/>
            <person name="Hayes R.D."/>
            <person name="Keri Z."/>
            <person name="LaButti K."/>
            <person name="Lipzen A."/>
            <person name="Lombard V."/>
            <person name="Magnuson J."/>
            <person name="Maillard F."/>
            <person name="Murat C."/>
            <person name="Nolan M."/>
            <person name="Ohm R.A."/>
            <person name="Pangilinan J."/>
            <person name="Pereira M.F."/>
            <person name="Perotto S."/>
            <person name="Peter M."/>
            <person name="Pfister S."/>
            <person name="Riley R."/>
            <person name="Sitrit Y."/>
            <person name="Stielow J.B."/>
            <person name="Szollosi G."/>
            <person name="Zifcakova L."/>
            <person name="Stursova M."/>
            <person name="Spatafora J.W."/>
            <person name="Tedersoo L."/>
            <person name="Vaario L.M."/>
            <person name="Yamada A."/>
            <person name="Yan M."/>
            <person name="Wang P."/>
            <person name="Xu J."/>
            <person name="Bruns T."/>
            <person name="Baldrian P."/>
            <person name="Vilgalys R."/>
            <person name="Dunand C."/>
            <person name="Henrissat B."/>
            <person name="Grigoriev I.V."/>
            <person name="Hibbett D."/>
            <person name="Nagy L.G."/>
            <person name="Martin F.M."/>
        </authorList>
    </citation>
    <scope>NUCLEOTIDE SEQUENCE</scope>
    <source>
        <strain evidence="1">UP504</strain>
    </source>
</reference>
<sequence>LANLQAQEGIRDDQLCDDNNSTADILPNVLTLKDGPLSLDQRKMCELIWGQFMKAVDFLAQKWQVKPSRILAEAGHVASVPPSRTENLWNAFLSSEKDNRPTDEPLKAWNVRMKVKYATLFEGLNKNEAAAKKDSLLKEEGRWGAIMARNANSIKKQACRPVIDALTALHLDAFSNIAMITFLINRDFQDGYATAQNCTITGSPEITQALDPFKANILKTLHDAVRTAKYVPFSLVTGYVEEKKHKALMNRDTARAALSAFMKPILEPHGIGILNSRDGTKWAFPMKQLGLKLCAKELTLVGWPDDLRVPTPNQSEYSKDELVPFINNCAFSSTCHLHVRKWNSGELAKDPDDVDQYPLIENNKGETLLCVCDIQPWLPKKSGTRK</sequence>
<organism evidence="1 2">
    <name type="scientific">Hydnum rufescens UP504</name>
    <dbReference type="NCBI Taxonomy" id="1448309"/>
    <lineage>
        <taxon>Eukaryota</taxon>
        <taxon>Fungi</taxon>
        <taxon>Dikarya</taxon>
        <taxon>Basidiomycota</taxon>
        <taxon>Agaricomycotina</taxon>
        <taxon>Agaricomycetes</taxon>
        <taxon>Cantharellales</taxon>
        <taxon>Hydnaceae</taxon>
        <taxon>Hydnum</taxon>
    </lineage>
</organism>
<name>A0A9P6AVK0_9AGAM</name>
<dbReference type="EMBL" id="MU128990">
    <property type="protein sequence ID" value="KAF9512190.1"/>
    <property type="molecule type" value="Genomic_DNA"/>
</dbReference>
<gene>
    <name evidence="1" type="ORF">BS47DRAFT_1394478</name>
</gene>
<dbReference type="AlphaFoldDB" id="A0A9P6AVK0"/>
<proteinExistence type="predicted"/>
<protein>
    <submittedName>
        <fullName evidence="1">Uncharacterized protein</fullName>
    </submittedName>
</protein>
<evidence type="ECO:0000313" key="2">
    <source>
        <dbReference type="Proteomes" id="UP000886523"/>
    </source>
</evidence>